<evidence type="ECO:0000256" key="1">
    <source>
        <dbReference type="SAM" id="MobiDB-lite"/>
    </source>
</evidence>
<organism evidence="2 3">
    <name type="scientific">Ricinus communis</name>
    <name type="common">Castor bean</name>
    <dbReference type="NCBI Taxonomy" id="3988"/>
    <lineage>
        <taxon>Eukaryota</taxon>
        <taxon>Viridiplantae</taxon>
        <taxon>Streptophyta</taxon>
        <taxon>Embryophyta</taxon>
        <taxon>Tracheophyta</taxon>
        <taxon>Spermatophyta</taxon>
        <taxon>Magnoliopsida</taxon>
        <taxon>eudicotyledons</taxon>
        <taxon>Gunneridae</taxon>
        <taxon>Pentapetalae</taxon>
        <taxon>rosids</taxon>
        <taxon>fabids</taxon>
        <taxon>Malpighiales</taxon>
        <taxon>Euphorbiaceae</taxon>
        <taxon>Acalyphoideae</taxon>
        <taxon>Acalypheae</taxon>
        <taxon>Ricinus</taxon>
    </lineage>
</organism>
<dbReference type="AlphaFoldDB" id="B9SSR9"/>
<evidence type="ECO:0000313" key="3">
    <source>
        <dbReference type="Proteomes" id="UP000008311"/>
    </source>
</evidence>
<dbReference type="InParanoid" id="B9SSR9"/>
<keyword evidence="3" id="KW-1185">Reference proteome</keyword>
<evidence type="ECO:0000313" key="2">
    <source>
        <dbReference type="EMBL" id="EEF33349.1"/>
    </source>
</evidence>
<dbReference type="EMBL" id="EQ974117">
    <property type="protein sequence ID" value="EEF33349.1"/>
    <property type="molecule type" value="Genomic_DNA"/>
</dbReference>
<dbReference type="Proteomes" id="UP000008311">
    <property type="component" value="Unassembled WGS sequence"/>
</dbReference>
<accession>B9SSR9</accession>
<proteinExistence type="predicted"/>
<name>B9SSR9_RICCO</name>
<feature type="region of interest" description="Disordered" evidence="1">
    <location>
        <begin position="86"/>
        <end position="107"/>
    </location>
</feature>
<reference evidence="3" key="1">
    <citation type="journal article" date="2010" name="Nat. Biotechnol.">
        <title>Draft genome sequence of the oilseed species Ricinus communis.</title>
        <authorList>
            <person name="Chan A.P."/>
            <person name="Crabtree J."/>
            <person name="Zhao Q."/>
            <person name="Lorenzi H."/>
            <person name="Orvis J."/>
            <person name="Puiu D."/>
            <person name="Melake-Berhan A."/>
            <person name="Jones K.M."/>
            <person name="Redman J."/>
            <person name="Chen G."/>
            <person name="Cahoon E.B."/>
            <person name="Gedil M."/>
            <person name="Stanke M."/>
            <person name="Haas B.J."/>
            <person name="Wortman J.R."/>
            <person name="Fraser-Liggett C.M."/>
            <person name="Ravel J."/>
            <person name="Rabinowicz P.D."/>
        </authorList>
    </citation>
    <scope>NUCLEOTIDE SEQUENCE [LARGE SCALE GENOMIC DNA]</scope>
    <source>
        <strain evidence="3">cv. Hale</strain>
    </source>
</reference>
<protein>
    <submittedName>
        <fullName evidence="2">Uncharacterized protein</fullName>
    </submittedName>
</protein>
<gene>
    <name evidence="2" type="ORF">RCOM_0046380</name>
</gene>
<sequence length="222" mass="25374">MTRWVNAQAAGIIGDVWVSNGVGVNTLVKLNAKCRHWTSEKGVVNRSFEMIANETCWGNVKTSFSQRLVNRKPISHRLPKENLDFGEQQRLPNRGLERKSLDPRGATKWGTARGVRLNNGISRLNRKFTQPVWMPYPSILELTKKVNRNSQYSIEFVFGDKLTEMSQIPTIPIKDLTHPKIFTRQPPKRKEKGSAAKGFGRERQIGKFLFSAEIQSRRIMVV</sequence>